<dbReference type="EMBL" id="CP118615">
    <property type="protein sequence ID" value="WDZ83793.1"/>
    <property type="molecule type" value="Genomic_DNA"/>
</dbReference>
<dbReference type="InterPro" id="IPR028081">
    <property type="entry name" value="Leu-bd"/>
</dbReference>
<dbReference type="SUPFAM" id="SSF53822">
    <property type="entry name" value="Periplasmic binding protein-like I"/>
    <property type="match status" value="1"/>
</dbReference>
<proteinExistence type="inferred from homology"/>
<keyword evidence="5" id="KW-1185">Reference proteome</keyword>
<reference evidence="4 5" key="1">
    <citation type="submission" date="2023-02" db="EMBL/GenBank/DDBJ databases">
        <authorList>
            <person name="Mo P."/>
        </authorList>
    </citation>
    <scope>NUCLEOTIDE SEQUENCE [LARGE SCALE GENOMIC DNA]</scope>
    <source>
        <strain evidence="4 5">HUAS 3</strain>
    </source>
</reference>
<keyword evidence="2" id="KW-0732">Signal</keyword>
<accession>A0ABY7ZMR3</accession>
<dbReference type="Gene3D" id="3.40.50.2300">
    <property type="match status" value="2"/>
</dbReference>
<sequence length="420" mass="43237">MNELRATSRGRDNTPARHRRALLTVGVVAALVTAVAGCGADGGDSAGGEQVSGGKLAAGTYTFGYVTEETGTLAFAGKPALSGAQLAFKQASDSGELGEGVKLELLTEDSAGDQAKAIAAVDRLVANQKVLGLLCCTSSTVTGAIMPIVDRREVPTSITSAVLPSATHGAAMYRVKPQLADFYSAILPPAQSAFAPKTAVVTRTTDNDGMAQTADGLTEKLKQSGVTVTVVDLLSTDKDMSGLATQIIQVNPDVVFHAELASTMALSIRELVDRGYTKPQFGTDAMGSQATFEAAGPAAVGVPFPITYFPDSDDQATKDFVAAAASLGSPPPVFAAEGYSAARLLIEGLKKAAEQVGDGDLDRKALAAGLDAVETLTVPLGTITLNDQHQGAVEKPFLLQFDPAGKLVEWDGTAAGRLKP</sequence>
<evidence type="ECO:0000259" key="3">
    <source>
        <dbReference type="Pfam" id="PF13458"/>
    </source>
</evidence>
<evidence type="ECO:0000313" key="5">
    <source>
        <dbReference type="Proteomes" id="UP001219605"/>
    </source>
</evidence>
<dbReference type="InterPro" id="IPR028082">
    <property type="entry name" value="Peripla_BP_I"/>
</dbReference>
<dbReference type="Proteomes" id="UP001219605">
    <property type="component" value="Chromosome"/>
</dbReference>
<dbReference type="Pfam" id="PF13458">
    <property type="entry name" value="Peripla_BP_6"/>
    <property type="match status" value="1"/>
</dbReference>
<name>A0ABY7ZMR3_9ACTN</name>
<evidence type="ECO:0000313" key="4">
    <source>
        <dbReference type="EMBL" id="WDZ83793.1"/>
    </source>
</evidence>
<evidence type="ECO:0000256" key="1">
    <source>
        <dbReference type="ARBA" id="ARBA00010062"/>
    </source>
</evidence>
<gene>
    <name evidence="4" type="ORF">PVK37_25520</name>
</gene>
<comment type="similarity">
    <text evidence="1">Belongs to the leucine-binding protein family.</text>
</comment>
<feature type="domain" description="Leucine-binding protein" evidence="3">
    <location>
        <begin position="61"/>
        <end position="405"/>
    </location>
</feature>
<dbReference type="PANTHER" id="PTHR30483:SF6">
    <property type="entry name" value="PERIPLASMIC BINDING PROTEIN OF ABC TRANSPORTER FOR NATURAL AMINO ACIDS"/>
    <property type="match status" value="1"/>
</dbReference>
<evidence type="ECO:0000256" key="2">
    <source>
        <dbReference type="ARBA" id="ARBA00022729"/>
    </source>
</evidence>
<dbReference type="PANTHER" id="PTHR30483">
    <property type="entry name" value="LEUCINE-SPECIFIC-BINDING PROTEIN"/>
    <property type="match status" value="1"/>
</dbReference>
<protein>
    <submittedName>
        <fullName evidence="4">ABC transporter substrate-binding protein</fullName>
    </submittedName>
</protein>
<dbReference type="RefSeq" id="WP_275030351.1">
    <property type="nucleotide sequence ID" value="NZ_CP118615.1"/>
</dbReference>
<organism evidence="4 5">
    <name type="scientific">Micromonospora cathayae</name>
    <dbReference type="NCBI Taxonomy" id="3028804"/>
    <lineage>
        <taxon>Bacteria</taxon>
        <taxon>Bacillati</taxon>
        <taxon>Actinomycetota</taxon>
        <taxon>Actinomycetes</taxon>
        <taxon>Micromonosporales</taxon>
        <taxon>Micromonosporaceae</taxon>
        <taxon>Micromonospora</taxon>
    </lineage>
</organism>
<dbReference type="InterPro" id="IPR051010">
    <property type="entry name" value="BCAA_transport"/>
</dbReference>